<accession>A0ABS8V633</accession>
<evidence type="ECO:0000313" key="3">
    <source>
        <dbReference type="EMBL" id="MCD9641635.1"/>
    </source>
</evidence>
<comment type="caution">
    <text evidence="3">The sequence shown here is derived from an EMBL/GenBank/DDBJ whole genome shotgun (WGS) entry which is preliminary data.</text>
</comment>
<sequence>MALESSLKELTTLYVKIMIRYLLDLLRLANTGDISVPTNEMNFCDSKKPHPQLKIVSDKRDPHTRILSLEVHLSVIDVFPLDREPTVEALHLIKWLAKEKIDILDSNKVLNMTAFILKSSTHNEEAATTCPKVSKEVFYRLSKGASQEVSIRDWITGERMTKYFDLPEDNGQISTEVLCKDETLIPLSVDEVLDGSGAISSTEGDADQDHHRKRKKKKMSYVSKMSGALCDWVKRFSVVDSDNFSKSKEGVILILKETKGTDAFDTYALEDPESKKANGIMKDLQATLAKIDKELKTLSAKRKKTLARIDEQRKQLSKGQEKIIGFESKIHAIEENHPLSEDEVKKIFKLEEAVEMSH</sequence>
<protein>
    <submittedName>
        <fullName evidence="3">Uncharacterized protein</fullName>
    </submittedName>
</protein>
<keyword evidence="1" id="KW-0175">Coiled coil</keyword>
<gene>
    <name evidence="3" type="ORF">HAX54_027950</name>
</gene>
<feature type="coiled-coil region" evidence="1">
    <location>
        <begin position="281"/>
        <end position="315"/>
    </location>
</feature>
<evidence type="ECO:0000313" key="4">
    <source>
        <dbReference type="Proteomes" id="UP000823775"/>
    </source>
</evidence>
<proteinExistence type="predicted"/>
<feature type="region of interest" description="Disordered" evidence="2">
    <location>
        <begin position="198"/>
        <end position="217"/>
    </location>
</feature>
<reference evidence="3 4" key="1">
    <citation type="journal article" date="2021" name="BMC Genomics">
        <title>Datura genome reveals duplications of psychoactive alkaloid biosynthetic genes and high mutation rate following tissue culture.</title>
        <authorList>
            <person name="Rajewski A."/>
            <person name="Carter-House D."/>
            <person name="Stajich J."/>
            <person name="Litt A."/>
        </authorList>
    </citation>
    <scope>NUCLEOTIDE SEQUENCE [LARGE SCALE GENOMIC DNA]</scope>
    <source>
        <strain evidence="3">AR-01</strain>
    </source>
</reference>
<keyword evidence="4" id="KW-1185">Reference proteome</keyword>
<dbReference type="Proteomes" id="UP000823775">
    <property type="component" value="Unassembled WGS sequence"/>
</dbReference>
<organism evidence="3 4">
    <name type="scientific">Datura stramonium</name>
    <name type="common">Jimsonweed</name>
    <name type="synonym">Common thornapple</name>
    <dbReference type="NCBI Taxonomy" id="4076"/>
    <lineage>
        <taxon>Eukaryota</taxon>
        <taxon>Viridiplantae</taxon>
        <taxon>Streptophyta</taxon>
        <taxon>Embryophyta</taxon>
        <taxon>Tracheophyta</taxon>
        <taxon>Spermatophyta</taxon>
        <taxon>Magnoliopsida</taxon>
        <taxon>eudicotyledons</taxon>
        <taxon>Gunneridae</taxon>
        <taxon>Pentapetalae</taxon>
        <taxon>asterids</taxon>
        <taxon>lamiids</taxon>
        <taxon>Solanales</taxon>
        <taxon>Solanaceae</taxon>
        <taxon>Solanoideae</taxon>
        <taxon>Datureae</taxon>
        <taxon>Datura</taxon>
    </lineage>
</organism>
<name>A0ABS8V633_DATST</name>
<evidence type="ECO:0000256" key="1">
    <source>
        <dbReference type="SAM" id="Coils"/>
    </source>
</evidence>
<dbReference type="EMBL" id="JACEIK010003414">
    <property type="protein sequence ID" value="MCD9641635.1"/>
    <property type="molecule type" value="Genomic_DNA"/>
</dbReference>
<evidence type="ECO:0000256" key="2">
    <source>
        <dbReference type="SAM" id="MobiDB-lite"/>
    </source>
</evidence>